<keyword evidence="3" id="KW-1185">Reference proteome</keyword>
<evidence type="ECO:0000313" key="2">
    <source>
        <dbReference type="EMBL" id="MBB5684491.1"/>
    </source>
</evidence>
<dbReference type="InterPro" id="IPR041705">
    <property type="entry name" value="PIN_Sll0205"/>
</dbReference>
<reference evidence="2 3" key="1">
    <citation type="submission" date="2020-08" db="EMBL/GenBank/DDBJ databases">
        <title>Genomic Encyclopedia of Type Strains, Phase IV (KMG-IV): sequencing the most valuable type-strain genomes for metagenomic binning, comparative biology and taxonomic classification.</title>
        <authorList>
            <person name="Goeker M."/>
        </authorList>
    </citation>
    <scope>NUCLEOTIDE SEQUENCE [LARGE SCALE GENOMIC DNA]</scope>
    <source>
        <strain evidence="2 3">DSM 25079</strain>
    </source>
</reference>
<dbReference type="InterPro" id="IPR052919">
    <property type="entry name" value="TA_system_RNase"/>
</dbReference>
<dbReference type="Proteomes" id="UP000549617">
    <property type="component" value="Unassembled WGS sequence"/>
</dbReference>
<accession>A0A7W9AFD8</accession>
<dbReference type="InterPro" id="IPR029060">
    <property type="entry name" value="PIN-like_dom_sf"/>
</dbReference>
<dbReference type="SUPFAM" id="SSF88723">
    <property type="entry name" value="PIN domain-like"/>
    <property type="match status" value="1"/>
</dbReference>
<dbReference type="AlphaFoldDB" id="A0A7W9AFD8"/>
<evidence type="ECO:0000313" key="3">
    <source>
        <dbReference type="Proteomes" id="UP000549617"/>
    </source>
</evidence>
<comment type="caution">
    <text evidence="2">The sequence shown here is derived from an EMBL/GenBank/DDBJ whole genome shotgun (WGS) entry which is preliminary data.</text>
</comment>
<dbReference type="PANTHER" id="PTHR36173:SF2">
    <property type="entry name" value="RIBONUCLEASE VAPC16"/>
    <property type="match status" value="1"/>
</dbReference>
<dbReference type="CDD" id="cd09872">
    <property type="entry name" value="PIN_Sll0205-like"/>
    <property type="match status" value="1"/>
</dbReference>
<proteinExistence type="predicted"/>
<dbReference type="EMBL" id="JACIJC010000001">
    <property type="protein sequence ID" value="MBB5684491.1"/>
    <property type="molecule type" value="Genomic_DNA"/>
</dbReference>
<dbReference type="Gene3D" id="3.40.50.1010">
    <property type="entry name" value="5'-nuclease"/>
    <property type="match status" value="1"/>
</dbReference>
<evidence type="ECO:0000259" key="1">
    <source>
        <dbReference type="Pfam" id="PF01850"/>
    </source>
</evidence>
<protein>
    <submittedName>
        <fullName evidence="2">PIN domain nuclease of toxin-antitoxin system</fullName>
    </submittedName>
</protein>
<gene>
    <name evidence="2" type="ORF">FHS49_000482</name>
</gene>
<feature type="domain" description="PIN" evidence="1">
    <location>
        <begin position="8"/>
        <end position="125"/>
    </location>
</feature>
<organism evidence="2 3">
    <name type="scientific">Sphingobium boeckii</name>
    <dbReference type="NCBI Taxonomy" id="1082345"/>
    <lineage>
        <taxon>Bacteria</taxon>
        <taxon>Pseudomonadati</taxon>
        <taxon>Pseudomonadota</taxon>
        <taxon>Alphaproteobacteria</taxon>
        <taxon>Sphingomonadales</taxon>
        <taxon>Sphingomonadaceae</taxon>
        <taxon>Sphingobium</taxon>
    </lineage>
</organism>
<dbReference type="Pfam" id="PF01850">
    <property type="entry name" value="PIN"/>
    <property type="match status" value="1"/>
</dbReference>
<name>A0A7W9AFD8_9SPHN</name>
<dbReference type="InterPro" id="IPR002716">
    <property type="entry name" value="PIN_dom"/>
</dbReference>
<sequence>MMAIGACLLDTHAALWWWCDSPMLGPQAREVIAATEIPMMVSVTSALEISIKYRLGKLPDIGDPRESYGKLMARNGFKSLEITEGHAMKAGLLPGDHRDPFDRLIAAQALIEGLTVVTRDPAFAAFGCDVIW</sequence>
<dbReference type="RefSeq" id="WP_221240340.1">
    <property type="nucleotide sequence ID" value="NZ_JACIJC010000001.1"/>
</dbReference>
<dbReference type="PANTHER" id="PTHR36173">
    <property type="entry name" value="RIBONUCLEASE VAPC16-RELATED"/>
    <property type="match status" value="1"/>
</dbReference>